<reference evidence="10" key="1">
    <citation type="submission" date="2021-12" db="EMBL/GenBank/DDBJ databases">
        <authorList>
            <person name="King R."/>
        </authorList>
    </citation>
    <scope>NUCLEOTIDE SEQUENCE</scope>
</reference>
<evidence type="ECO:0000256" key="5">
    <source>
        <dbReference type="ARBA" id="ARBA00023002"/>
    </source>
</evidence>
<gene>
    <name evidence="10" type="ORF">MELIAE_LOCUS8085</name>
</gene>
<dbReference type="PRINTS" id="PR00463">
    <property type="entry name" value="EP450I"/>
</dbReference>
<evidence type="ECO:0000256" key="4">
    <source>
        <dbReference type="ARBA" id="ARBA00022723"/>
    </source>
</evidence>
<protein>
    <recommendedName>
        <fullName evidence="12">Cytochrome P450</fullName>
    </recommendedName>
</protein>
<comment type="cofactor">
    <cofactor evidence="1 8">
        <name>heme</name>
        <dbReference type="ChEBI" id="CHEBI:30413"/>
    </cofactor>
</comment>
<evidence type="ECO:0008006" key="12">
    <source>
        <dbReference type="Google" id="ProtNLM"/>
    </source>
</evidence>
<dbReference type="PANTHER" id="PTHR24291:SF187">
    <property type="entry name" value="CYTOCHROME P450 4AE1-RELATED"/>
    <property type="match status" value="1"/>
</dbReference>
<dbReference type="Gene3D" id="1.10.630.10">
    <property type="entry name" value="Cytochrome P450"/>
    <property type="match status" value="1"/>
</dbReference>
<sequence length="500" mass="57707">MVFFGELCAAAVLGLIAIWRYVYNTKTRGLHRYPGPPTHILFGTIVDFFDRSKYLDILFNYHEKYGKVVKFQIGPFKQGLIVSDYKFLEFILSSRKTIEKSSQYTFLHNWLGQGLLTAGGDKWYKRRKVITPAFHFSILEEFIEVFESVGNVFVEKIGQEKEKFNIYPYVTLCTLDVICEAAMGVSVNAQQYNESEYVTSVKRQCRIMVKRLFSAVKSNNYLYLLTKDCKYEKNALKVLHSFTNSIIDQKLDEIKANPDLNKNNQDDGLGRKKKLAFLDLLLQCKIDGNPLTRSDLREEVDTFMFEGHDTTGSAITFLIYSLATNPEVQQKVFEEQREIFGEGDIKNVKVSHKNLLEMKYLDLVIKETLRLYPSVPFYGRELLEDIEYNGSILPKGLSIMLFAIGSHRDPDYFPEPNVFKPERFEHYDGKYNYAYIPFSAGPRNCIGQKFAILEMKSIASKVVRHFNVLSVPDHKLELNVETILISKSGVYVSLKPRDYC</sequence>
<dbReference type="Pfam" id="PF00067">
    <property type="entry name" value="p450"/>
    <property type="match status" value="1"/>
</dbReference>
<feature type="binding site" description="axial binding residue" evidence="8">
    <location>
        <position position="445"/>
    </location>
    <ligand>
        <name>heme</name>
        <dbReference type="ChEBI" id="CHEBI:30413"/>
    </ligand>
    <ligandPart>
        <name>Fe</name>
        <dbReference type="ChEBI" id="CHEBI:18248"/>
    </ligandPart>
</feature>
<dbReference type="InterPro" id="IPR002401">
    <property type="entry name" value="Cyt_P450_E_grp-I"/>
</dbReference>
<dbReference type="GO" id="GO:0020037">
    <property type="term" value="F:heme binding"/>
    <property type="evidence" value="ECO:0007669"/>
    <property type="project" value="InterPro"/>
</dbReference>
<comment type="similarity">
    <text evidence="2 9">Belongs to the cytochrome P450 family.</text>
</comment>
<dbReference type="InterPro" id="IPR017972">
    <property type="entry name" value="Cyt_P450_CS"/>
</dbReference>
<dbReference type="InterPro" id="IPR001128">
    <property type="entry name" value="Cyt_P450"/>
</dbReference>
<dbReference type="GO" id="GO:0004497">
    <property type="term" value="F:monooxygenase activity"/>
    <property type="evidence" value="ECO:0007669"/>
    <property type="project" value="UniProtKB-KW"/>
</dbReference>
<keyword evidence="4 8" id="KW-0479">Metal-binding</keyword>
<evidence type="ECO:0000256" key="9">
    <source>
        <dbReference type="RuleBase" id="RU000461"/>
    </source>
</evidence>
<name>A0A9P0FJS1_BRAAE</name>
<accession>A0A9P0FJS1</accession>
<keyword evidence="11" id="KW-1185">Reference proteome</keyword>
<dbReference type="AlphaFoldDB" id="A0A9P0FJS1"/>
<proteinExistence type="inferred from homology"/>
<keyword evidence="7 9" id="KW-0503">Monooxygenase</keyword>
<dbReference type="EMBL" id="OV121136">
    <property type="protein sequence ID" value="CAH0557341.1"/>
    <property type="molecule type" value="Genomic_DNA"/>
</dbReference>
<dbReference type="OrthoDB" id="1470350at2759"/>
<keyword evidence="5 9" id="KW-0560">Oxidoreductase</keyword>
<dbReference type="Proteomes" id="UP001154078">
    <property type="component" value="Chromosome 5"/>
</dbReference>
<dbReference type="InterPro" id="IPR050196">
    <property type="entry name" value="Cytochrome_P450_Monoox"/>
</dbReference>
<organism evidence="10 11">
    <name type="scientific">Brassicogethes aeneus</name>
    <name type="common">Rape pollen beetle</name>
    <name type="synonym">Meligethes aeneus</name>
    <dbReference type="NCBI Taxonomy" id="1431903"/>
    <lineage>
        <taxon>Eukaryota</taxon>
        <taxon>Metazoa</taxon>
        <taxon>Ecdysozoa</taxon>
        <taxon>Arthropoda</taxon>
        <taxon>Hexapoda</taxon>
        <taxon>Insecta</taxon>
        <taxon>Pterygota</taxon>
        <taxon>Neoptera</taxon>
        <taxon>Endopterygota</taxon>
        <taxon>Coleoptera</taxon>
        <taxon>Polyphaga</taxon>
        <taxon>Cucujiformia</taxon>
        <taxon>Nitidulidae</taxon>
        <taxon>Meligethinae</taxon>
        <taxon>Brassicogethes</taxon>
    </lineage>
</organism>
<dbReference type="InterPro" id="IPR036396">
    <property type="entry name" value="Cyt_P450_sf"/>
</dbReference>
<evidence type="ECO:0000256" key="2">
    <source>
        <dbReference type="ARBA" id="ARBA00010617"/>
    </source>
</evidence>
<evidence type="ECO:0000313" key="10">
    <source>
        <dbReference type="EMBL" id="CAH0557341.1"/>
    </source>
</evidence>
<dbReference type="SUPFAM" id="SSF48264">
    <property type="entry name" value="Cytochrome P450"/>
    <property type="match status" value="1"/>
</dbReference>
<dbReference type="PANTHER" id="PTHR24291">
    <property type="entry name" value="CYTOCHROME P450 FAMILY 4"/>
    <property type="match status" value="1"/>
</dbReference>
<evidence type="ECO:0000256" key="3">
    <source>
        <dbReference type="ARBA" id="ARBA00022617"/>
    </source>
</evidence>
<dbReference type="GO" id="GO:0016705">
    <property type="term" value="F:oxidoreductase activity, acting on paired donors, with incorporation or reduction of molecular oxygen"/>
    <property type="evidence" value="ECO:0007669"/>
    <property type="project" value="InterPro"/>
</dbReference>
<evidence type="ECO:0000256" key="1">
    <source>
        <dbReference type="ARBA" id="ARBA00001971"/>
    </source>
</evidence>
<dbReference type="CDD" id="cd20628">
    <property type="entry name" value="CYP4"/>
    <property type="match status" value="1"/>
</dbReference>
<keyword evidence="3 8" id="KW-0349">Heme</keyword>
<keyword evidence="6 8" id="KW-0408">Iron</keyword>
<evidence type="ECO:0000313" key="11">
    <source>
        <dbReference type="Proteomes" id="UP001154078"/>
    </source>
</evidence>
<evidence type="ECO:0000256" key="8">
    <source>
        <dbReference type="PIRSR" id="PIRSR602401-1"/>
    </source>
</evidence>
<evidence type="ECO:0000256" key="6">
    <source>
        <dbReference type="ARBA" id="ARBA00023004"/>
    </source>
</evidence>
<dbReference type="PRINTS" id="PR00385">
    <property type="entry name" value="P450"/>
</dbReference>
<dbReference type="PROSITE" id="PS00086">
    <property type="entry name" value="CYTOCHROME_P450"/>
    <property type="match status" value="1"/>
</dbReference>
<dbReference type="GO" id="GO:0005506">
    <property type="term" value="F:iron ion binding"/>
    <property type="evidence" value="ECO:0007669"/>
    <property type="project" value="InterPro"/>
</dbReference>
<evidence type="ECO:0000256" key="7">
    <source>
        <dbReference type="ARBA" id="ARBA00023033"/>
    </source>
</evidence>